<keyword evidence="1" id="KW-1133">Transmembrane helix</keyword>
<dbReference type="Proteomes" id="UP000241546">
    <property type="component" value="Unassembled WGS sequence"/>
</dbReference>
<name>A0A2T4B9V3_9HYPO</name>
<keyword evidence="3" id="KW-1185">Reference proteome</keyword>
<evidence type="ECO:0000256" key="1">
    <source>
        <dbReference type="SAM" id="Phobius"/>
    </source>
</evidence>
<dbReference type="RefSeq" id="XP_024749430.1">
    <property type="nucleotide sequence ID" value="XM_024893415.1"/>
</dbReference>
<reference evidence="3" key="1">
    <citation type="submission" date="2016-07" db="EMBL/GenBank/DDBJ databases">
        <title>Multiple horizontal gene transfer events from other fungi enriched the ability of initially mycotrophic Trichoderma (Ascomycota) to feed on dead plant biomass.</title>
        <authorList>
            <consortium name="DOE Joint Genome Institute"/>
            <person name="Atanasova L."/>
            <person name="Chenthamara K."/>
            <person name="Zhang J."/>
            <person name="Grujic M."/>
            <person name="Henrissat B."/>
            <person name="Kuo A."/>
            <person name="Aerts A."/>
            <person name="Salamov A."/>
            <person name="Lipzen A."/>
            <person name="Labutti K."/>
            <person name="Barry K."/>
            <person name="Miao Y."/>
            <person name="Rahimi M.J."/>
            <person name="Shen Q."/>
            <person name="Grigoriev I.V."/>
            <person name="Kubicek C.P."/>
            <person name="Druzhinina I.S."/>
        </authorList>
    </citation>
    <scope>NUCLEOTIDE SEQUENCE [LARGE SCALE GENOMIC DNA]</scope>
    <source>
        <strain evidence="3">TUCIM 6016</strain>
    </source>
</reference>
<keyword evidence="1" id="KW-0472">Membrane</keyword>
<dbReference type="GeneID" id="36601533"/>
<keyword evidence="1" id="KW-0812">Transmembrane</keyword>
<accession>A0A2T4B9V3</accession>
<sequence>MATEQFAFLVISGTILLFLRCIGKYVQVAKEAERQVKFSGSQQLARRLDPDVQVTYLNRIWSKLSVYAASRGFMSPVLAAQEPVWSLGALARNEDKNSSR</sequence>
<dbReference type="AlphaFoldDB" id="A0A2T4B9V3"/>
<proteinExistence type="predicted"/>
<evidence type="ECO:0000313" key="3">
    <source>
        <dbReference type="Proteomes" id="UP000241546"/>
    </source>
</evidence>
<dbReference type="EMBL" id="KZ680213">
    <property type="protein sequence ID" value="PTB66110.1"/>
    <property type="molecule type" value="Genomic_DNA"/>
</dbReference>
<organism evidence="2 3">
    <name type="scientific">Trichoderma citrinoviride</name>
    <dbReference type="NCBI Taxonomy" id="58853"/>
    <lineage>
        <taxon>Eukaryota</taxon>
        <taxon>Fungi</taxon>
        <taxon>Dikarya</taxon>
        <taxon>Ascomycota</taxon>
        <taxon>Pezizomycotina</taxon>
        <taxon>Sordariomycetes</taxon>
        <taxon>Hypocreomycetidae</taxon>
        <taxon>Hypocreales</taxon>
        <taxon>Hypocreaceae</taxon>
        <taxon>Trichoderma</taxon>
    </lineage>
</organism>
<protein>
    <submittedName>
        <fullName evidence="2">Uncharacterized protein</fullName>
    </submittedName>
</protein>
<gene>
    <name evidence="2" type="ORF">BBK36DRAFT_1140981</name>
</gene>
<evidence type="ECO:0000313" key="2">
    <source>
        <dbReference type="EMBL" id="PTB66110.1"/>
    </source>
</evidence>
<feature type="transmembrane region" description="Helical" evidence="1">
    <location>
        <begin position="6"/>
        <end position="26"/>
    </location>
</feature>